<dbReference type="CDD" id="cd03811">
    <property type="entry name" value="GT4_GT28_WabH-like"/>
    <property type="match status" value="1"/>
</dbReference>
<organism evidence="2 3">
    <name type="scientific">Thiohalospira halophila DSM 15071</name>
    <dbReference type="NCBI Taxonomy" id="1123397"/>
    <lineage>
        <taxon>Bacteria</taxon>
        <taxon>Pseudomonadati</taxon>
        <taxon>Pseudomonadota</taxon>
        <taxon>Gammaproteobacteria</taxon>
        <taxon>Thiohalospirales</taxon>
        <taxon>Thiohalospiraceae</taxon>
        <taxon>Thiohalospira</taxon>
    </lineage>
</organism>
<dbReference type="Gene3D" id="3.40.50.2000">
    <property type="entry name" value="Glycogen Phosphorylase B"/>
    <property type="match status" value="2"/>
</dbReference>
<dbReference type="SUPFAM" id="SSF53756">
    <property type="entry name" value="UDP-Glycosyltransferase/glycogen phosphorylase"/>
    <property type="match status" value="1"/>
</dbReference>
<dbReference type="PANTHER" id="PTHR12526:SF630">
    <property type="entry name" value="GLYCOSYLTRANSFERASE"/>
    <property type="match status" value="1"/>
</dbReference>
<dbReference type="PANTHER" id="PTHR12526">
    <property type="entry name" value="GLYCOSYLTRANSFERASE"/>
    <property type="match status" value="1"/>
</dbReference>
<evidence type="ECO:0000259" key="1">
    <source>
        <dbReference type="Pfam" id="PF13439"/>
    </source>
</evidence>
<evidence type="ECO:0000313" key="3">
    <source>
        <dbReference type="Proteomes" id="UP000198611"/>
    </source>
</evidence>
<dbReference type="Pfam" id="PF13439">
    <property type="entry name" value="Glyco_transf_4"/>
    <property type="match status" value="1"/>
</dbReference>
<keyword evidence="3" id="KW-1185">Reference proteome</keyword>
<name>A0A1I1NHA6_9GAMM</name>
<proteinExistence type="predicted"/>
<accession>A0A1I1NHA6</accession>
<dbReference type="InterPro" id="IPR028098">
    <property type="entry name" value="Glyco_trans_4-like_N"/>
</dbReference>
<sequence length="425" mass="46120">MAIARLVSEPAVSDGNREFRRMCWLSWFIGVPRASRSADQLWGRGVVRKRNSRSACSGKEDKLALYLPSLRGGGAERVMVTLANSFAERGYEVDLVLASAEGPYLDEVEDGVRVVDLGCPRVRRSLPGLVRYLKRERPRAMLSAMGHANAIALVARMIARVPTRLIVSERTHFSVSLEQAGGFWARLTGHLGRRIYRRADGIIAVSEGVSDDLAVRAGLPRERIEVVFNPAVGRWLEALAAEPANEFWSSTNGGPLVVAMGRLTEAKDFTTLIRAFALLREQLSARLVILGEGPLRGELEKEAENLGVSSNVYLPGFVDNPFPVITRADLFVLSSAWEGLPNGLIQAMACGTPVVSTDCPSGPDEILEGGRWGHLVPVGDETALAEAMVATLDECTPPDVVARAAEFSVDRAADGYLAVMLSNKE</sequence>
<dbReference type="EMBL" id="FOMJ01000001">
    <property type="protein sequence ID" value="SFC96652.1"/>
    <property type="molecule type" value="Genomic_DNA"/>
</dbReference>
<feature type="domain" description="Glycosyltransferase subfamily 4-like N-terminal" evidence="1">
    <location>
        <begin position="73"/>
        <end position="230"/>
    </location>
</feature>
<dbReference type="AlphaFoldDB" id="A0A1I1NHA6"/>
<dbReference type="STRING" id="1123397.SAMN05660831_00266"/>
<dbReference type="GO" id="GO:0016757">
    <property type="term" value="F:glycosyltransferase activity"/>
    <property type="evidence" value="ECO:0007669"/>
    <property type="project" value="UniProtKB-ARBA"/>
</dbReference>
<keyword evidence="2" id="KW-0808">Transferase</keyword>
<gene>
    <name evidence="2" type="ORF">SAMN05660831_00266</name>
</gene>
<protein>
    <submittedName>
        <fullName evidence="2">Glycosyltransferase involved in cell wall bisynthesis</fullName>
    </submittedName>
</protein>
<dbReference type="Proteomes" id="UP000198611">
    <property type="component" value="Unassembled WGS sequence"/>
</dbReference>
<dbReference type="Pfam" id="PF13692">
    <property type="entry name" value="Glyco_trans_1_4"/>
    <property type="match status" value="1"/>
</dbReference>
<reference evidence="2 3" key="1">
    <citation type="submission" date="2016-10" db="EMBL/GenBank/DDBJ databases">
        <authorList>
            <person name="de Groot N.N."/>
        </authorList>
    </citation>
    <scope>NUCLEOTIDE SEQUENCE [LARGE SCALE GENOMIC DNA]</scope>
    <source>
        <strain evidence="2 3">HL3</strain>
    </source>
</reference>
<evidence type="ECO:0000313" key="2">
    <source>
        <dbReference type="EMBL" id="SFC96652.1"/>
    </source>
</evidence>